<dbReference type="KEGG" id="puo:RZN69_03555"/>
<evidence type="ECO:0000256" key="1">
    <source>
        <dbReference type="ARBA" id="ARBA00022676"/>
    </source>
</evidence>
<keyword evidence="2 3" id="KW-0808">Transferase</keyword>
<dbReference type="Gene3D" id="3.40.50.2000">
    <property type="entry name" value="Glycogen Phosphorylase B"/>
    <property type="match status" value="2"/>
</dbReference>
<dbReference type="GO" id="GO:0009244">
    <property type="term" value="P:lipopolysaccharide core region biosynthetic process"/>
    <property type="evidence" value="ECO:0007669"/>
    <property type="project" value="TreeGrafter"/>
</dbReference>
<dbReference type="InterPro" id="IPR051199">
    <property type="entry name" value="LPS_LOS_Heptosyltrfase"/>
</dbReference>
<accession>A0AAQ3QU87</accession>
<reference evidence="3 4" key="1">
    <citation type="submission" date="2023-10" db="EMBL/GenBank/DDBJ databases">
        <title>Rubellicoccus peritrichatus gen. nov., sp. nov., isolated from an algae of coral reef tank.</title>
        <authorList>
            <person name="Luo J."/>
        </authorList>
    </citation>
    <scope>NUCLEOTIDE SEQUENCE [LARGE SCALE GENOMIC DNA]</scope>
    <source>
        <strain evidence="3 4">CR14</strain>
    </source>
</reference>
<organism evidence="3 4">
    <name type="scientific">Rubellicoccus peritrichatus</name>
    <dbReference type="NCBI Taxonomy" id="3080537"/>
    <lineage>
        <taxon>Bacteria</taxon>
        <taxon>Pseudomonadati</taxon>
        <taxon>Verrucomicrobiota</taxon>
        <taxon>Opitutia</taxon>
        <taxon>Puniceicoccales</taxon>
        <taxon>Cerasicoccaceae</taxon>
        <taxon>Rubellicoccus</taxon>
    </lineage>
</organism>
<dbReference type="CDD" id="cd03789">
    <property type="entry name" value="GT9_LPS_heptosyltransferase"/>
    <property type="match status" value="1"/>
</dbReference>
<keyword evidence="1 3" id="KW-0328">Glycosyltransferase</keyword>
<evidence type="ECO:0000313" key="3">
    <source>
        <dbReference type="EMBL" id="WOO42151.1"/>
    </source>
</evidence>
<dbReference type="GO" id="GO:0008713">
    <property type="term" value="F:ADP-heptose-lipopolysaccharide heptosyltransferase activity"/>
    <property type="evidence" value="ECO:0007669"/>
    <property type="project" value="TreeGrafter"/>
</dbReference>
<dbReference type="EMBL" id="CP136920">
    <property type="protein sequence ID" value="WOO42151.1"/>
    <property type="molecule type" value="Genomic_DNA"/>
</dbReference>
<sequence>MKILKKSKKQWHTQHGVSELPKPQRLLISRPDRLGDVVISSTCLPELRRQMPDTYIALAVNEPLTALFQGSHFVDEVIGIPGQKKSLLDRLRASRFDVSIQLNPDPAWDAQIAEAEIPRRLGFSRREGEHLTDWISYDYKRAGEKHEALFNFDLLEPYGVSASDNLTTAVEVSDKSVTEAASICGDHPYVLFHLASHGSKPRVPPEFFAHLAKSLLNQFDYNLVIVGAEAEDPGLIAFLDQLAAYKQRILNVAGKTDIELLSGICQSGQLMLSRDSGPAHLAAAVGCPTLTFFINSTPLMSPLRWRPIGENAKIYYKPVFAWPFEPPRSVARRIVRKYDRDEVYAMMTQMLNQSIKQQIGV</sequence>
<evidence type="ECO:0000256" key="2">
    <source>
        <dbReference type="ARBA" id="ARBA00022679"/>
    </source>
</evidence>
<gene>
    <name evidence="3" type="ORF">RZN69_03555</name>
</gene>
<dbReference type="InterPro" id="IPR002201">
    <property type="entry name" value="Glyco_trans_9"/>
</dbReference>
<dbReference type="Proteomes" id="UP001304300">
    <property type="component" value="Chromosome"/>
</dbReference>
<keyword evidence="4" id="KW-1185">Reference proteome</keyword>
<dbReference type="Pfam" id="PF01075">
    <property type="entry name" value="Glyco_transf_9"/>
    <property type="match status" value="1"/>
</dbReference>
<proteinExistence type="predicted"/>
<evidence type="ECO:0000313" key="4">
    <source>
        <dbReference type="Proteomes" id="UP001304300"/>
    </source>
</evidence>
<name>A0AAQ3QU87_9BACT</name>
<dbReference type="EC" id="2.4.-.-" evidence="3"/>
<dbReference type="SUPFAM" id="SSF53756">
    <property type="entry name" value="UDP-Glycosyltransferase/glycogen phosphorylase"/>
    <property type="match status" value="1"/>
</dbReference>
<dbReference type="AlphaFoldDB" id="A0AAQ3QU87"/>
<dbReference type="GO" id="GO:0005829">
    <property type="term" value="C:cytosol"/>
    <property type="evidence" value="ECO:0007669"/>
    <property type="project" value="TreeGrafter"/>
</dbReference>
<dbReference type="RefSeq" id="WP_317834635.1">
    <property type="nucleotide sequence ID" value="NZ_CP136920.1"/>
</dbReference>
<dbReference type="PANTHER" id="PTHR30160">
    <property type="entry name" value="TETRAACYLDISACCHARIDE 4'-KINASE-RELATED"/>
    <property type="match status" value="1"/>
</dbReference>
<protein>
    <submittedName>
        <fullName evidence="3">Glycosyltransferase family 9 protein</fullName>
        <ecNumber evidence="3">2.4.-.-</ecNumber>
    </submittedName>
</protein>